<dbReference type="InterPro" id="IPR050490">
    <property type="entry name" value="Bact_solute-bd_prot1"/>
</dbReference>
<feature type="compositionally biased region" description="Low complexity" evidence="6">
    <location>
        <begin position="28"/>
        <end position="44"/>
    </location>
</feature>
<dbReference type="PANTHER" id="PTHR43649">
    <property type="entry name" value="ARABINOSE-BINDING PROTEIN-RELATED"/>
    <property type="match status" value="1"/>
</dbReference>
<gene>
    <name evidence="8" type="ORF">FYJ58_05845</name>
</gene>
<dbReference type="PROSITE" id="PS51257">
    <property type="entry name" value="PROKAR_LIPOPROTEIN"/>
    <property type="match status" value="1"/>
</dbReference>
<accession>A0A6L5XXS3</accession>
<name>A0A6L5XXS3_9FIRM</name>
<dbReference type="Proteomes" id="UP000482209">
    <property type="component" value="Unassembled WGS sequence"/>
</dbReference>
<sequence length="444" mass="48921">MRKTKKAIALMLAFGLTMSMMTGCGSSDEQTTNNGGNTETTETTDGTEETSEDEACTLNVVTMMAGEDANTDNYNKVVEQFQKDHPNITIEDNSATADNDWKVQIEADFSMDNEPDVIQYFTDKSAENILKADKFVTLEEMQAENPEIAKNTSDVALEQTKSPVDGKNYAVPTTGYWEGLFCNKDLFDKYNLELPTDWDKLETAVKTFKENDIVPVALAMNDVPNYWIEFLMMTASTTDEFVQIPEKAPKSWVEGLSKIKDLYDLGAFSKDVATVDNEMAQNTFKDKKAAMILEGSWFLNGVPDTENTVVCAFPRWDGAKSEEGTAISGYSSGFYITKKAWEDPAKKKAALEFVLANTCDKQILTYWGGNGACSVPVPEGGDFNPLQVSGAKYAETIKNPVGPTDSRMTPEAFNGLKDNMVAIATGKMSAEKGINNMLKINSQK</sequence>
<evidence type="ECO:0000256" key="6">
    <source>
        <dbReference type="SAM" id="MobiDB-lite"/>
    </source>
</evidence>
<evidence type="ECO:0000256" key="5">
    <source>
        <dbReference type="ARBA" id="ARBA00023288"/>
    </source>
</evidence>
<keyword evidence="5" id="KW-0449">Lipoprotein</keyword>
<dbReference type="Gene3D" id="3.40.190.10">
    <property type="entry name" value="Periplasmic binding protein-like II"/>
    <property type="match status" value="2"/>
</dbReference>
<keyword evidence="2 7" id="KW-0732">Signal</keyword>
<feature type="signal peptide" evidence="7">
    <location>
        <begin position="1"/>
        <end position="22"/>
    </location>
</feature>
<evidence type="ECO:0000256" key="4">
    <source>
        <dbReference type="ARBA" id="ARBA00023139"/>
    </source>
</evidence>
<dbReference type="Pfam" id="PF01547">
    <property type="entry name" value="SBP_bac_1"/>
    <property type="match status" value="1"/>
</dbReference>
<feature type="chain" id="PRO_5039281754" evidence="7">
    <location>
        <begin position="23"/>
        <end position="444"/>
    </location>
</feature>
<dbReference type="InterPro" id="IPR006059">
    <property type="entry name" value="SBP"/>
</dbReference>
<evidence type="ECO:0000256" key="3">
    <source>
        <dbReference type="ARBA" id="ARBA00023136"/>
    </source>
</evidence>
<dbReference type="PANTHER" id="PTHR43649:SF33">
    <property type="entry name" value="POLYGALACTURONAN_RHAMNOGALACTURONAN-BINDING PROTEIN YTCQ"/>
    <property type="match status" value="1"/>
</dbReference>
<dbReference type="EMBL" id="VUMT01000006">
    <property type="protein sequence ID" value="MSS63399.1"/>
    <property type="molecule type" value="Genomic_DNA"/>
</dbReference>
<dbReference type="RefSeq" id="WP_154518657.1">
    <property type="nucleotide sequence ID" value="NZ_VUMT01000006.1"/>
</dbReference>
<evidence type="ECO:0000256" key="1">
    <source>
        <dbReference type="ARBA" id="ARBA00022475"/>
    </source>
</evidence>
<keyword evidence="3" id="KW-0472">Membrane</keyword>
<proteinExistence type="predicted"/>
<reference evidence="8 9" key="1">
    <citation type="submission" date="2019-08" db="EMBL/GenBank/DDBJ databases">
        <title>In-depth cultivation of the pig gut microbiome towards novel bacterial diversity and tailored functional studies.</title>
        <authorList>
            <person name="Wylensek D."/>
            <person name="Hitch T.C.A."/>
            <person name="Clavel T."/>
        </authorList>
    </citation>
    <scope>NUCLEOTIDE SEQUENCE [LARGE SCALE GENOMIC DNA]</scope>
    <source>
        <strain evidence="8 9">WCA-693-APC-MOT-I</strain>
    </source>
</reference>
<keyword evidence="9" id="KW-1185">Reference proteome</keyword>
<evidence type="ECO:0000256" key="2">
    <source>
        <dbReference type="ARBA" id="ARBA00022729"/>
    </source>
</evidence>
<organism evidence="8 9">
    <name type="scientific">Velocimicrobium porci</name>
    <dbReference type="NCBI Taxonomy" id="2606634"/>
    <lineage>
        <taxon>Bacteria</taxon>
        <taxon>Bacillati</taxon>
        <taxon>Bacillota</taxon>
        <taxon>Clostridia</taxon>
        <taxon>Lachnospirales</taxon>
        <taxon>Lachnospiraceae</taxon>
        <taxon>Velocimicrobium</taxon>
    </lineage>
</organism>
<evidence type="ECO:0000256" key="7">
    <source>
        <dbReference type="SAM" id="SignalP"/>
    </source>
</evidence>
<evidence type="ECO:0000313" key="9">
    <source>
        <dbReference type="Proteomes" id="UP000482209"/>
    </source>
</evidence>
<protein>
    <submittedName>
        <fullName evidence="8">Extracellular solute-binding protein</fullName>
    </submittedName>
</protein>
<dbReference type="AlphaFoldDB" id="A0A6L5XXS3"/>
<comment type="caution">
    <text evidence="8">The sequence shown here is derived from an EMBL/GenBank/DDBJ whole genome shotgun (WGS) entry which is preliminary data.</text>
</comment>
<feature type="region of interest" description="Disordered" evidence="6">
    <location>
        <begin position="25"/>
        <end position="53"/>
    </location>
</feature>
<keyword evidence="4" id="KW-0564">Palmitate</keyword>
<evidence type="ECO:0000313" key="8">
    <source>
        <dbReference type="EMBL" id="MSS63399.1"/>
    </source>
</evidence>
<dbReference type="SUPFAM" id="SSF53850">
    <property type="entry name" value="Periplasmic binding protein-like II"/>
    <property type="match status" value="1"/>
</dbReference>
<keyword evidence="1" id="KW-1003">Cell membrane</keyword>